<reference evidence="1" key="1">
    <citation type="submission" date="2014-09" db="EMBL/GenBank/DDBJ databases">
        <authorList>
            <person name="Magalhaes I.L.F."/>
            <person name="Oliveira U."/>
            <person name="Santos F.R."/>
            <person name="Vidigal T.H.D.A."/>
            <person name="Brescovit A.D."/>
            <person name="Santos A.J."/>
        </authorList>
    </citation>
    <scope>NUCLEOTIDE SEQUENCE</scope>
    <source>
        <tissue evidence="1">Shoot tissue taken approximately 20 cm above the soil surface</tissue>
    </source>
</reference>
<dbReference type="AlphaFoldDB" id="A0A0A9BN70"/>
<protein>
    <submittedName>
        <fullName evidence="1">Uncharacterized protein</fullName>
    </submittedName>
</protein>
<sequence length="46" mass="5413">MESAWLWVKFLCQFEIGTYQIDDVDLKNNFPPSLDTKSSRKIVSFD</sequence>
<accession>A0A0A9BN70</accession>
<organism evidence="1">
    <name type="scientific">Arundo donax</name>
    <name type="common">Giant reed</name>
    <name type="synonym">Donax arundinaceus</name>
    <dbReference type="NCBI Taxonomy" id="35708"/>
    <lineage>
        <taxon>Eukaryota</taxon>
        <taxon>Viridiplantae</taxon>
        <taxon>Streptophyta</taxon>
        <taxon>Embryophyta</taxon>
        <taxon>Tracheophyta</taxon>
        <taxon>Spermatophyta</taxon>
        <taxon>Magnoliopsida</taxon>
        <taxon>Liliopsida</taxon>
        <taxon>Poales</taxon>
        <taxon>Poaceae</taxon>
        <taxon>PACMAD clade</taxon>
        <taxon>Arundinoideae</taxon>
        <taxon>Arundineae</taxon>
        <taxon>Arundo</taxon>
    </lineage>
</organism>
<dbReference type="EMBL" id="GBRH01234307">
    <property type="protein sequence ID" value="JAD63588.1"/>
    <property type="molecule type" value="Transcribed_RNA"/>
</dbReference>
<name>A0A0A9BN70_ARUDO</name>
<reference evidence="1" key="2">
    <citation type="journal article" date="2015" name="Data Brief">
        <title>Shoot transcriptome of the giant reed, Arundo donax.</title>
        <authorList>
            <person name="Barrero R.A."/>
            <person name="Guerrero F.D."/>
            <person name="Moolhuijzen P."/>
            <person name="Goolsby J.A."/>
            <person name="Tidwell J."/>
            <person name="Bellgard S.E."/>
            <person name="Bellgard M.I."/>
        </authorList>
    </citation>
    <scope>NUCLEOTIDE SEQUENCE</scope>
    <source>
        <tissue evidence="1">Shoot tissue taken approximately 20 cm above the soil surface</tissue>
    </source>
</reference>
<evidence type="ECO:0000313" key="1">
    <source>
        <dbReference type="EMBL" id="JAD63588.1"/>
    </source>
</evidence>
<proteinExistence type="predicted"/>